<evidence type="ECO:0008006" key="4">
    <source>
        <dbReference type="Google" id="ProtNLM"/>
    </source>
</evidence>
<keyword evidence="3" id="KW-1185">Reference proteome</keyword>
<name>B8FLM9_DESAL</name>
<dbReference type="EMBL" id="CP001322">
    <property type="protein sequence ID" value="ACL05383.1"/>
    <property type="molecule type" value="Genomic_DNA"/>
</dbReference>
<gene>
    <name evidence="2" type="ordered locus">Dalk_3695</name>
</gene>
<dbReference type="KEGG" id="dal:Dalk_3695"/>
<accession>B8FLM9</accession>
<dbReference type="HOGENOM" id="CLU_060107_0_0_7"/>
<evidence type="ECO:0000256" key="1">
    <source>
        <dbReference type="SAM" id="MobiDB-lite"/>
    </source>
</evidence>
<feature type="region of interest" description="Disordered" evidence="1">
    <location>
        <begin position="169"/>
        <end position="195"/>
    </location>
</feature>
<dbReference type="RefSeq" id="WP_015948437.1">
    <property type="nucleotide sequence ID" value="NC_011768.1"/>
</dbReference>
<reference evidence="2 3" key="1">
    <citation type="journal article" date="2012" name="Environ. Microbiol.">
        <title>The genome sequence of Desulfatibacillum alkenivorans AK-01: a blueprint for anaerobic alkane oxidation.</title>
        <authorList>
            <person name="Callaghan A.V."/>
            <person name="Morris B.E."/>
            <person name="Pereira I.A."/>
            <person name="McInerney M.J."/>
            <person name="Austin R.N."/>
            <person name="Groves J.T."/>
            <person name="Kukor J.J."/>
            <person name="Suflita J.M."/>
            <person name="Young L.Y."/>
            <person name="Zylstra G.J."/>
            <person name="Wawrik B."/>
        </authorList>
    </citation>
    <scope>NUCLEOTIDE SEQUENCE [LARGE SCALE GENOMIC DNA]</scope>
    <source>
        <strain evidence="2 3">AK-01</strain>
    </source>
</reference>
<sequence>MRFQYAAVRVVVLALLVLAGALTGSGIAKPFEDVIEHVGLEGVINWSQGYIEAKGTGVPPEEYEKFYGKPQARSMAIRGAQIAAYDNLLKTAKSVRIQSTRIVDDSIGSNEEILDQIISMVKGAKMVHREYLSDGTVEVSLRMPLLGGFTQLFLPSEYRTVPDVKAVSSSSNHSQAATAPAGAAEGAEGPAEVDPDSRIYTGMVVDARGLGLNPSMAPVILDEDEKEVFGSNYVSREFAVHQGMAGFTKEMTVAEKDRRVEGRPLIVKGVKIANPGKSDIIISKADADLIRGTSENLSFLKQCRVIIVLD</sequence>
<dbReference type="Proteomes" id="UP000000739">
    <property type="component" value="Chromosome"/>
</dbReference>
<dbReference type="AlphaFoldDB" id="B8FLM9"/>
<feature type="compositionally biased region" description="Low complexity" evidence="1">
    <location>
        <begin position="176"/>
        <end position="192"/>
    </location>
</feature>
<evidence type="ECO:0000313" key="2">
    <source>
        <dbReference type="EMBL" id="ACL05383.1"/>
    </source>
</evidence>
<organism evidence="2 3">
    <name type="scientific">Desulfatibacillum aliphaticivorans</name>
    <dbReference type="NCBI Taxonomy" id="218208"/>
    <lineage>
        <taxon>Bacteria</taxon>
        <taxon>Pseudomonadati</taxon>
        <taxon>Thermodesulfobacteriota</taxon>
        <taxon>Desulfobacteria</taxon>
        <taxon>Desulfobacterales</taxon>
        <taxon>Desulfatibacillaceae</taxon>
        <taxon>Desulfatibacillum</taxon>
    </lineage>
</organism>
<evidence type="ECO:0000313" key="3">
    <source>
        <dbReference type="Proteomes" id="UP000000739"/>
    </source>
</evidence>
<protein>
    <recommendedName>
        <fullName evidence="4">LPP20 lipoprotein</fullName>
    </recommendedName>
</protein>
<dbReference type="eggNOG" id="COG3018">
    <property type="taxonomic scope" value="Bacteria"/>
</dbReference>
<proteinExistence type="predicted"/>